<evidence type="ECO:0000313" key="3">
    <source>
        <dbReference type="EMBL" id="CAK9051830.1"/>
    </source>
</evidence>
<dbReference type="EMBL" id="CAXAMN010018110">
    <property type="protein sequence ID" value="CAK9051830.1"/>
    <property type="molecule type" value="Genomic_DNA"/>
</dbReference>
<gene>
    <name evidence="3" type="ORF">CCMP2556_LOCUS26230</name>
</gene>
<evidence type="ECO:0000256" key="2">
    <source>
        <dbReference type="SAM" id="SignalP"/>
    </source>
</evidence>
<feature type="compositionally biased region" description="Basic and acidic residues" evidence="1">
    <location>
        <begin position="92"/>
        <end position="102"/>
    </location>
</feature>
<keyword evidence="4" id="KW-1185">Reference proteome</keyword>
<comment type="caution">
    <text evidence="3">The sequence shown here is derived from an EMBL/GenBank/DDBJ whole genome shotgun (WGS) entry which is preliminary data.</text>
</comment>
<accession>A0ABP0MP11</accession>
<protein>
    <submittedName>
        <fullName evidence="3">Uncharacterized protein</fullName>
    </submittedName>
</protein>
<evidence type="ECO:0000256" key="1">
    <source>
        <dbReference type="SAM" id="MobiDB-lite"/>
    </source>
</evidence>
<organism evidence="3 4">
    <name type="scientific">Durusdinium trenchii</name>
    <dbReference type="NCBI Taxonomy" id="1381693"/>
    <lineage>
        <taxon>Eukaryota</taxon>
        <taxon>Sar</taxon>
        <taxon>Alveolata</taxon>
        <taxon>Dinophyceae</taxon>
        <taxon>Suessiales</taxon>
        <taxon>Symbiodiniaceae</taxon>
        <taxon>Durusdinium</taxon>
    </lineage>
</organism>
<keyword evidence="2" id="KW-0732">Signal</keyword>
<evidence type="ECO:0000313" key="4">
    <source>
        <dbReference type="Proteomes" id="UP001642484"/>
    </source>
</evidence>
<feature type="chain" id="PRO_5045157650" evidence="2">
    <location>
        <begin position="20"/>
        <end position="109"/>
    </location>
</feature>
<proteinExistence type="predicted"/>
<feature type="compositionally biased region" description="Basic and acidic residues" evidence="1">
    <location>
        <begin position="28"/>
        <end position="39"/>
    </location>
</feature>
<feature type="signal peptide" evidence="2">
    <location>
        <begin position="1"/>
        <end position="19"/>
    </location>
</feature>
<reference evidence="3 4" key="1">
    <citation type="submission" date="2024-02" db="EMBL/GenBank/DDBJ databases">
        <authorList>
            <person name="Chen Y."/>
            <person name="Shah S."/>
            <person name="Dougan E. K."/>
            <person name="Thang M."/>
            <person name="Chan C."/>
        </authorList>
    </citation>
    <scope>NUCLEOTIDE SEQUENCE [LARGE SCALE GENOMIC DNA]</scope>
</reference>
<name>A0ABP0MP11_9DINO</name>
<feature type="region of interest" description="Disordered" evidence="1">
    <location>
        <begin position="28"/>
        <end position="109"/>
    </location>
</feature>
<sequence>MALKSSVFACLNLALCVSCNNIIIGRSAEPRGKETEKSKVPFWPRSAEHLGKETEQSPSFLPRSAEHLGKEPSFLPRSAEHLGKDPSFLPRSAEHLGKETEKSGGFWFP</sequence>
<dbReference type="Proteomes" id="UP001642484">
    <property type="component" value="Unassembled WGS sequence"/>
</dbReference>
<feature type="compositionally biased region" description="Basic and acidic residues" evidence="1">
    <location>
        <begin position="46"/>
        <end position="55"/>
    </location>
</feature>